<dbReference type="Pfam" id="PF02838">
    <property type="entry name" value="Glyco_hydro_20b"/>
    <property type="match status" value="1"/>
</dbReference>
<dbReference type="InterPro" id="IPR029018">
    <property type="entry name" value="Hex-like_dom2"/>
</dbReference>
<dbReference type="InterPro" id="IPR015882">
    <property type="entry name" value="HEX_bac_N"/>
</dbReference>
<sequence length="493" mass="55363">MDAPEISIIPKPFHVQVGTGQLMFGSDVVVDLQEGLPELGPDGYRLTVTDEGVTFQISSPAGLFHAEQTLKQLLPPGALRNNGGDQAWPIPHVDIIDLPRFRWRGAMLDVARHFLPKRDVLRFLDLMAFHKLNVLHFHLTEDQGWRIEIKRYPKLTEVGGWRRETLGDGRPHGGFYTQDDIREIVDYAAERHITIVPEIDIPGHSTAAIAAYPELGNQDVPSAQQPREVWTRFGIAKSVLNVEDATVEFYKNVMDEVCDLFPGEFVCLGGDECPKDEWRASARAQERKAELGLKTEEDLQAWFMHQVSEHVADKGRKLLGWDEILEGELFPGTVVSSWRGTDGAVEAARRGHDTLTSPTKWVYFDYRQSDAPGEPGAPFAAPTSLEQAYSFDPVPEGMPEELVGHVIGSEATLWSEYIPDARVHDYQAWPRLAAFSETVWSAPGREFAEFRTRLEKHLERLDALGVEYRPLDGPHPWQKQPAPDRKPGGDAAE</sequence>
<organism evidence="9 10">
    <name type="scientific">Catenulispora pinistramenti</name>
    <dbReference type="NCBI Taxonomy" id="2705254"/>
    <lineage>
        <taxon>Bacteria</taxon>
        <taxon>Bacillati</taxon>
        <taxon>Actinomycetota</taxon>
        <taxon>Actinomycetes</taxon>
        <taxon>Catenulisporales</taxon>
        <taxon>Catenulisporaceae</taxon>
        <taxon>Catenulispora</taxon>
    </lineage>
</organism>
<proteinExistence type="inferred from homology"/>
<dbReference type="PIRSF" id="PIRSF001093">
    <property type="entry name" value="B-hxosamndse_ab_euk"/>
    <property type="match status" value="1"/>
</dbReference>
<evidence type="ECO:0000256" key="3">
    <source>
        <dbReference type="ARBA" id="ARBA00012663"/>
    </source>
</evidence>
<evidence type="ECO:0000256" key="2">
    <source>
        <dbReference type="ARBA" id="ARBA00006285"/>
    </source>
</evidence>
<reference evidence="9 10" key="1">
    <citation type="submission" date="2020-02" db="EMBL/GenBank/DDBJ databases">
        <title>Acidophilic actinobacteria isolated from forest soil.</title>
        <authorList>
            <person name="Golinska P."/>
        </authorList>
    </citation>
    <scope>NUCLEOTIDE SEQUENCE [LARGE SCALE GENOMIC DNA]</scope>
    <source>
        <strain evidence="9 10">NL8</strain>
    </source>
</reference>
<comment type="caution">
    <text evidence="9">The sequence shown here is derived from an EMBL/GenBank/DDBJ whole genome shotgun (WGS) entry which is preliminary data.</text>
</comment>
<evidence type="ECO:0000256" key="4">
    <source>
        <dbReference type="ARBA" id="ARBA00022801"/>
    </source>
</evidence>
<dbReference type="RefSeq" id="WP_212011587.1">
    <property type="nucleotide sequence ID" value="NZ_JAAFYZ010000083.1"/>
</dbReference>
<comment type="catalytic activity">
    <reaction evidence="1">
        <text>Hydrolysis of terminal non-reducing N-acetyl-D-hexosamine residues in N-acetyl-beta-D-hexosaminides.</text>
        <dbReference type="EC" id="3.2.1.52"/>
    </reaction>
</comment>
<dbReference type="InterPro" id="IPR025705">
    <property type="entry name" value="Beta_hexosaminidase_sua/sub"/>
</dbReference>
<dbReference type="PRINTS" id="PR00738">
    <property type="entry name" value="GLHYDRLASE20"/>
</dbReference>
<keyword evidence="5" id="KW-0326">Glycosidase</keyword>
<evidence type="ECO:0000259" key="7">
    <source>
        <dbReference type="Pfam" id="PF00728"/>
    </source>
</evidence>
<accession>A0ABS5KUW6</accession>
<evidence type="ECO:0000313" key="10">
    <source>
        <dbReference type="Proteomes" id="UP000730482"/>
    </source>
</evidence>
<dbReference type="Gene3D" id="3.30.379.10">
    <property type="entry name" value="Chitobiase/beta-hexosaminidase domain 2-like"/>
    <property type="match status" value="1"/>
</dbReference>
<evidence type="ECO:0000256" key="6">
    <source>
        <dbReference type="SAM" id="MobiDB-lite"/>
    </source>
</evidence>
<feature type="domain" description="Beta-hexosaminidase bacterial type N-terminal" evidence="8">
    <location>
        <begin position="37"/>
        <end position="97"/>
    </location>
</feature>
<evidence type="ECO:0000256" key="5">
    <source>
        <dbReference type="ARBA" id="ARBA00023295"/>
    </source>
</evidence>
<keyword evidence="4" id="KW-0378">Hydrolase</keyword>
<dbReference type="SUPFAM" id="SSF55545">
    <property type="entry name" value="beta-N-acetylhexosaminidase-like domain"/>
    <property type="match status" value="1"/>
</dbReference>
<dbReference type="Gene3D" id="3.20.20.80">
    <property type="entry name" value="Glycosidases"/>
    <property type="match status" value="1"/>
</dbReference>
<evidence type="ECO:0000256" key="1">
    <source>
        <dbReference type="ARBA" id="ARBA00001231"/>
    </source>
</evidence>
<feature type="region of interest" description="Disordered" evidence="6">
    <location>
        <begin position="468"/>
        <end position="493"/>
    </location>
</feature>
<dbReference type="PANTHER" id="PTHR22600:SF57">
    <property type="entry name" value="BETA-N-ACETYLHEXOSAMINIDASE"/>
    <property type="match status" value="1"/>
</dbReference>
<evidence type="ECO:0000313" key="9">
    <source>
        <dbReference type="EMBL" id="MBS2549836.1"/>
    </source>
</evidence>
<dbReference type="Proteomes" id="UP000730482">
    <property type="component" value="Unassembled WGS sequence"/>
</dbReference>
<feature type="domain" description="Glycoside hydrolase family 20 catalytic" evidence="7">
    <location>
        <begin position="101"/>
        <end position="442"/>
    </location>
</feature>
<dbReference type="EC" id="3.2.1.52" evidence="3"/>
<dbReference type="PANTHER" id="PTHR22600">
    <property type="entry name" value="BETA-HEXOSAMINIDASE"/>
    <property type="match status" value="1"/>
</dbReference>
<dbReference type="CDD" id="cd06563">
    <property type="entry name" value="GH20_chitobiase-like"/>
    <property type="match status" value="1"/>
</dbReference>
<name>A0ABS5KUW6_9ACTN</name>
<dbReference type="SUPFAM" id="SSF51445">
    <property type="entry name" value="(Trans)glycosidases"/>
    <property type="match status" value="1"/>
</dbReference>
<protein>
    <recommendedName>
        <fullName evidence="3">beta-N-acetylhexosaminidase</fullName>
        <ecNumber evidence="3">3.2.1.52</ecNumber>
    </recommendedName>
</protein>
<dbReference type="InterPro" id="IPR015883">
    <property type="entry name" value="Glyco_hydro_20_cat"/>
</dbReference>
<dbReference type="EMBL" id="JAAFYZ010000083">
    <property type="protein sequence ID" value="MBS2549836.1"/>
    <property type="molecule type" value="Genomic_DNA"/>
</dbReference>
<evidence type="ECO:0000259" key="8">
    <source>
        <dbReference type="Pfam" id="PF02838"/>
    </source>
</evidence>
<dbReference type="Pfam" id="PF00728">
    <property type="entry name" value="Glyco_hydro_20"/>
    <property type="match status" value="1"/>
</dbReference>
<keyword evidence="10" id="KW-1185">Reference proteome</keyword>
<feature type="compositionally biased region" description="Basic and acidic residues" evidence="6">
    <location>
        <begin position="482"/>
        <end position="493"/>
    </location>
</feature>
<gene>
    <name evidence="9" type="ORF">KGQ19_23510</name>
</gene>
<dbReference type="InterPro" id="IPR017853">
    <property type="entry name" value="GH"/>
</dbReference>
<comment type="similarity">
    <text evidence="2">Belongs to the glycosyl hydrolase 20 family.</text>
</comment>